<protein>
    <submittedName>
        <fullName evidence="1">GxxExxY protein</fullName>
    </submittedName>
</protein>
<keyword evidence="2" id="KW-1185">Reference proteome</keyword>
<dbReference type="AlphaFoldDB" id="A0A2U1FKX5"/>
<dbReference type="EMBL" id="QEKY01000004">
    <property type="protein sequence ID" value="PVZ12809.1"/>
    <property type="molecule type" value="Genomic_DNA"/>
</dbReference>
<dbReference type="NCBIfam" id="TIGR04256">
    <property type="entry name" value="GxxExxY"/>
    <property type="match status" value="1"/>
</dbReference>
<dbReference type="Proteomes" id="UP000245462">
    <property type="component" value="Unassembled WGS sequence"/>
</dbReference>
<accession>A0A2U1FKX5</accession>
<dbReference type="RefSeq" id="WP_116678886.1">
    <property type="nucleotide sequence ID" value="NZ_QEKY01000004.1"/>
</dbReference>
<comment type="caution">
    <text evidence="1">The sequence shown here is derived from an EMBL/GenBank/DDBJ whole genome shotgun (WGS) entry which is preliminary data.</text>
</comment>
<sequence length="123" mass="14189">MGLWYEKEAYKIVGACMEVHRNLGRGFNEVVYKDALEIEFNGLKIPFERERRYDVLYKGVKLPHFYVADFVLFDTIILEAKAVECLTQSHVKQTFNYLAASGLHLGLLVNFGEDSLKSQRIVL</sequence>
<proteinExistence type="predicted"/>
<dbReference type="InterPro" id="IPR026350">
    <property type="entry name" value="GxxExxY"/>
</dbReference>
<reference evidence="1 2" key="1">
    <citation type="submission" date="2018-04" db="EMBL/GenBank/DDBJ databases">
        <title>Genomic Encyclopedia of Type Strains, Phase IV (KMG-IV): sequencing the most valuable type-strain genomes for metagenomic binning, comparative biology and taxonomic classification.</title>
        <authorList>
            <person name="Goeker M."/>
        </authorList>
    </citation>
    <scope>NUCLEOTIDE SEQUENCE [LARGE SCALE GENOMIC DNA]</scope>
    <source>
        <strain evidence="1 2">DSM 28520</strain>
    </source>
</reference>
<name>A0A2U1FKX5_9PORP</name>
<evidence type="ECO:0000313" key="2">
    <source>
        <dbReference type="Proteomes" id="UP000245462"/>
    </source>
</evidence>
<organism evidence="1 2">
    <name type="scientific">Porphyromonas loveana</name>
    <dbReference type="NCBI Taxonomy" id="1884669"/>
    <lineage>
        <taxon>Bacteria</taxon>
        <taxon>Pseudomonadati</taxon>
        <taxon>Bacteroidota</taxon>
        <taxon>Bacteroidia</taxon>
        <taxon>Bacteroidales</taxon>
        <taxon>Porphyromonadaceae</taxon>
        <taxon>Porphyromonas</taxon>
    </lineage>
</organism>
<gene>
    <name evidence="1" type="ORF">C7382_104116</name>
</gene>
<evidence type="ECO:0000313" key="1">
    <source>
        <dbReference type="EMBL" id="PVZ12809.1"/>
    </source>
</evidence>
<dbReference type="OrthoDB" id="9806869at2"/>
<dbReference type="Pfam" id="PF13366">
    <property type="entry name" value="PDDEXK_3"/>
    <property type="match status" value="1"/>
</dbReference>
<dbReference type="GeneID" id="94550337"/>